<dbReference type="Gene3D" id="3.30.450.20">
    <property type="entry name" value="PAS domain"/>
    <property type="match status" value="2"/>
</dbReference>
<dbReference type="Pfam" id="PF00512">
    <property type="entry name" value="HisKA"/>
    <property type="match status" value="1"/>
</dbReference>
<feature type="domain" description="Histidine kinase" evidence="6">
    <location>
        <begin position="297"/>
        <end position="513"/>
    </location>
</feature>
<dbReference type="Gene3D" id="1.10.287.130">
    <property type="match status" value="1"/>
</dbReference>
<evidence type="ECO:0000313" key="10">
    <source>
        <dbReference type="Proteomes" id="UP001479606"/>
    </source>
</evidence>
<dbReference type="CDD" id="cd00130">
    <property type="entry name" value="PAS"/>
    <property type="match status" value="2"/>
</dbReference>
<evidence type="ECO:0000256" key="1">
    <source>
        <dbReference type="ARBA" id="ARBA00000085"/>
    </source>
</evidence>
<dbReference type="Pfam" id="PF08448">
    <property type="entry name" value="PAS_4"/>
    <property type="match status" value="1"/>
</dbReference>
<dbReference type="EMBL" id="JBCEVZ010000004">
    <property type="protein sequence ID" value="MEL5993142.1"/>
    <property type="molecule type" value="Genomic_DNA"/>
</dbReference>
<dbReference type="InterPro" id="IPR036890">
    <property type="entry name" value="HATPase_C_sf"/>
</dbReference>
<dbReference type="PRINTS" id="PR00344">
    <property type="entry name" value="BCTRLSENSOR"/>
</dbReference>
<feature type="domain" description="PAC" evidence="8">
    <location>
        <begin position="227"/>
        <end position="279"/>
    </location>
</feature>
<keyword evidence="5 9" id="KW-0418">Kinase</keyword>
<keyword evidence="10" id="KW-1185">Reference proteome</keyword>
<dbReference type="Gene3D" id="3.30.565.10">
    <property type="entry name" value="Histidine kinase-like ATPase, C-terminal domain"/>
    <property type="match status" value="1"/>
</dbReference>
<dbReference type="SMART" id="SM00086">
    <property type="entry name" value="PAC"/>
    <property type="match status" value="2"/>
</dbReference>
<dbReference type="GO" id="GO:0016301">
    <property type="term" value="F:kinase activity"/>
    <property type="evidence" value="ECO:0007669"/>
    <property type="project" value="UniProtKB-KW"/>
</dbReference>
<dbReference type="InterPro" id="IPR052162">
    <property type="entry name" value="Sensor_kinase/Photoreceptor"/>
</dbReference>
<name>A0ABU9LSL5_9BACT</name>
<dbReference type="PANTHER" id="PTHR43304">
    <property type="entry name" value="PHYTOCHROME-LIKE PROTEIN CPH1"/>
    <property type="match status" value="1"/>
</dbReference>
<dbReference type="RefSeq" id="WP_342295893.1">
    <property type="nucleotide sequence ID" value="NZ_JBCEVZ010000004.1"/>
</dbReference>
<sequence>MSDSADSLRDFTAANVALAEREHQLSVLFNTIADVTFVLNVEGEGRYRFVFANKAFEKTTGLPVEQVLGRYVEDIIPEPSLSLVLGKYREAIASMERVVWQETSDYPTGRVVGEVSVTPVPDEHGRCCQLVGVVHDLTKEKQVEMALRLSNERFAYALKATTDAIYDWNVGDDTLYWGEGFENLFGHHLTENPTPFSKWADFVHPDDSPRVVAGLRHAAFETTNLFWEEEYRFRRADGAWAEVFDRGYLLRDAAGRPVRMIGAMQDITPRKQAERQQRLMTEKLIGQNTDLQQFTYIVSHNLRAPLANALGFSDLLARVDKSSAVFETSLQNLRTSLRLLDEVLNDVNDILSVRDEEAGYRAESVPLAAVCQQAVLGLQEALQAAGGELHLQIPAELRVAGSRAYFHSIFHNLISNAIKYRADARPLRIDIAATVTPAEGLTITVRDNGLGFDREQAGDNVFQLYRRFHAGKAGRGIGLYLVRAHVEAMGGQVTVASRPDEGTEFTLYFRPHADENLPH</sequence>
<dbReference type="SUPFAM" id="SSF55874">
    <property type="entry name" value="ATPase domain of HSP90 chaperone/DNA topoisomerase II/histidine kinase"/>
    <property type="match status" value="1"/>
</dbReference>
<dbReference type="PROSITE" id="PS50112">
    <property type="entry name" value="PAS"/>
    <property type="match status" value="2"/>
</dbReference>
<organism evidence="9 10">
    <name type="scientific">Hymenobacter segetis</name>
    <dbReference type="NCBI Taxonomy" id="2025509"/>
    <lineage>
        <taxon>Bacteria</taxon>
        <taxon>Pseudomonadati</taxon>
        <taxon>Bacteroidota</taxon>
        <taxon>Cytophagia</taxon>
        <taxon>Cytophagales</taxon>
        <taxon>Hymenobacteraceae</taxon>
        <taxon>Hymenobacter</taxon>
    </lineage>
</organism>
<accession>A0ABU9LSL5</accession>
<proteinExistence type="predicted"/>
<dbReference type="SMART" id="SM00387">
    <property type="entry name" value="HATPase_c"/>
    <property type="match status" value="1"/>
</dbReference>
<protein>
    <recommendedName>
        <fullName evidence="2">histidine kinase</fullName>
        <ecNumber evidence="2">2.7.13.3</ecNumber>
    </recommendedName>
</protein>
<dbReference type="Proteomes" id="UP001479606">
    <property type="component" value="Unassembled WGS sequence"/>
</dbReference>
<dbReference type="Pfam" id="PF02518">
    <property type="entry name" value="HATPase_c"/>
    <property type="match status" value="1"/>
</dbReference>
<reference evidence="9 10" key="1">
    <citation type="journal article" date="2018" name="Arch. Microbiol.">
        <title>Hymenobacter segetis sp. nov., isolated from soil.</title>
        <authorList>
            <person name="Ten L.N."/>
            <person name="Lim S.J."/>
            <person name="Kim B.O."/>
            <person name="Kang I.K."/>
            <person name="Jung H.Y."/>
        </authorList>
    </citation>
    <scope>NUCLEOTIDE SEQUENCE [LARGE SCALE GENOMIC DNA]</scope>
    <source>
        <strain evidence="9 10">S7-3-11</strain>
    </source>
</reference>
<dbReference type="InterPro" id="IPR003594">
    <property type="entry name" value="HATPase_dom"/>
</dbReference>
<dbReference type="Pfam" id="PF08447">
    <property type="entry name" value="PAS_3"/>
    <property type="match status" value="1"/>
</dbReference>
<evidence type="ECO:0000256" key="2">
    <source>
        <dbReference type="ARBA" id="ARBA00012438"/>
    </source>
</evidence>
<dbReference type="InterPro" id="IPR005467">
    <property type="entry name" value="His_kinase_dom"/>
</dbReference>
<dbReference type="InterPro" id="IPR013655">
    <property type="entry name" value="PAS_fold_3"/>
</dbReference>
<dbReference type="PROSITE" id="PS50113">
    <property type="entry name" value="PAC"/>
    <property type="match status" value="2"/>
</dbReference>
<feature type="domain" description="PAS" evidence="7">
    <location>
        <begin position="21"/>
        <end position="95"/>
    </location>
</feature>
<feature type="domain" description="PAC" evidence="8">
    <location>
        <begin position="93"/>
        <end position="149"/>
    </location>
</feature>
<dbReference type="InterPro" id="IPR035965">
    <property type="entry name" value="PAS-like_dom_sf"/>
</dbReference>
<evidence type="ECO:0000256" key="3">
    <source>
        <dbReference type="ARBA" id="ARBA00022553"/>
    </source>
</evidence>
<evidence type="ECO:0000259" key="6">
    <source>
        <dbReference type="PROSITE" id="PS50109"/>
    </source>
</evidence>
<dbReference type="PANTHER" id="PTHR43304:SF1">
    <property type="entry name" value="PAC DOMAIN-CONTAINING PROTEIN"/>
    <property type="match status" value="1"/>
</dbReference>
<dbReference type="SUPFAM" id="SSF47384">
    <property type="entry name" value="Homodimeric domain of signal transducing histidine kinase"/>
    <property type="match status" value="1"/>
</dbReference>
<evidence type="ECO:0000256" key="5">
    <source>
        <dbReference type="ARBA" id="ARBA00022777"/>
    </source>
</evidence>
<dbReference type="InterPro" id="IPR004358">
    <property type="entry name" value="Sig_transdc_His_kin-like_C"/>
</dbReference>
<dbReference type="InterPro" id="IPR013656">
    <property type="entry name" value="PAS_4"/>
</dbReference>
<gene>
    <name evidence="9" type="ORF">AAFH49_02925</name>
</gene>
<dbReference type="SMART" id="SM00091">
    <property type="entry name" value="PAS"/>
    <property type="match status" value="2"/>
</dbReference>
<dbReference type="CDD" id="cd00075">
    <property type="entry name" value="HATPase"/>
    <property type="match status" value="1"/>
</dbReference>
<dbReference type="SMART" id="SM00388">
    <property type="entry name" value="HisKA"/>
    <property type="match status" value="1"/>
</dbReference>
<evidence type="ECO:0000259" key="7">
    <source>
        <dbReference type="PROSITE" id="PS50112"/>
    </source>
</evidence>
<dbReference type="InterPro" id="IPR036097">
    <property type="entry name" value="HisK_dim/P_sf"/>
</dbReference>
<dbReference type="CDD" id="cd00082">
    <property type="entry name" value="HisKA"/>
    <property type="match status" value="1"/>
</dbReference>
<dbReference type="PROSITE" id="PS50109">
    <property type="entry name" value="HIS_KIN"/>
    <property type="match status" value="1"/>
</dbReference>
<dbReference type="SUPFAM" id="SSF55785">
    <property type="entry name" value="PYP-like sensor domain (PAS domain)"/>
    <property type="match status" value="2"/>
</dbReference>
<keyword evidence="3" id="KW-0597">Phosphoprotein</keyword>
<evidence type="ECO:0000313" key="9">
    <source>
        <dbReference type="EMBL" id="MEL5993142.1"/>
    </source>
</evidence>
<feature type="domain" description="PAS" evidence="7">
    <location>
        <begin position="150"/>
        <end position="222"/>
    </location>
</feature>
<keyword evidence="4" id="KW-0808">Transferase</keyword>
<dbReference type="NCBIfam" id="TIGR00229">
    <property type="entry name" value="sensory_box"/>
    <property type="match status" value="2"/>
</dbReference>
<dbReference type="InterPro" id="IPR003661">
    <property type="entry name" value="HisK_dim/P_dom"/>
</dbReference>
<comment type="catalytic activity">
    <reaction evidence="1">
        <text>ATP + protein L-histidine = ADP + protein N-phospho-L-histidine.</text>
        <dbReference type="EC" id="2.7.13.3"/>
    </reaction>
</comment>
<dbReference type="InterPro" id="IPR000014">
    <property type="entry name" value="PAS"/>
</dbReference>
<comment type="caution">
    <text evidence="9">The sequence shown here is derived from an EMBL/GenBank/DDBJ whole genome shotgun (WGS) entry which is preliminary data.</text>
</comment>
<dbReference type="InterPro" id="IPR000700">
    <property type="entry name" value="PAS-assoc_C"/>
</dbReference>
<dbReference type="EC" id="2.7.13.3" evidence="2"/>
<evidence type="ECO:0000259" key="8">
    <source>
        <dbReference type="PROSITE" id="PS50113"/>
    </source>
</evidence>
<evidence type="ECO:0000256" key="4">
    <source>
        <dbReference type="ARBA" id="ARBA00022679"/>
    </source>
</evidence>
<dbReference type="InterPro" id="IPR001610">
    <property type="entry name" value="PAC"/>
</dbReference>